<protein>
    <submittedName>
        <fullName evidence="3">Uncharacterized protein</fullName>
    </submittedName>
</protein>
<organism evidence="3">
    <name type="scientific">Trepomonas sp. PC1</name>
    <dbReference type="NCBI Taxonomy" id="1076344"/>
    <lineage>
        <taxon>Eukaryota</taxon>
        <taxon>Metamonada</taxon>
        <taxon>Diplomonadida</taxon>
        <taxon>Hexamitidae</taxon>
        <taxon>Hexamitinae</taxon>
        <taxon>Trepomonas</taxon>
    </lineage>
</organism>
<accession>A0A146K1T5</accession>
<feature type="region of interest" description="Disordered" evidence="2">
    <location>
        <begin position="441"/>
        <end position="471"/>
    </location>
</feature>
<keyword evidence="1" id="KW-0175">Coiled coil</keyword>
<feature type="coiled-coil region" evidence="1">
    <location>
        <begin position="178"/>
        <end position="215"/>
    </location>
</feature>
<dbReference type="EMBL" id="GDID01006812">
    <property type="protein sequence ID" value="JAP89794.1"/>
    <property type="molecule type" value="Transcribed_RNA"/>
</dbReference>
<evidence type="ECO:0000313" key="3">
    <source>
        <dbReference type="EMBL" id="JAP89794.1"/>
    </source>
</evidence>
<feature type="non-terminal residue" evidence="3">
    <location>
        <position position="508"/>
    </location>
</feature>
<dbReference type="AlphaFoldDB" id="A0A146K1T5"/>
<sequence length="508" mass="59371">QKSQSTKHSQINPIDFQNIRTKLLAEKKIFKQRATEQLSVAPLYQNFDDYNEQQPMPESKVTLANIQAEIQQIIASDEFDPLLFDPELQQSHIKEQLISQIESQLINTNNTTRKGHAEYEVFLEAFDATISFLQENSQNQHACSTLKQIKEFFARRLSRKTTMEQSIDQAHKILDEKCQILEKQNDELLWENSELKEKQETMQRKITEIEQMLVKEQKLTYQLEYKSQQAICDNKAQRNLVKQYQEQDYQQKQSLEDFKQRFKRMTDFYGKHSKDNEKFQMKIIQQDQKLEIQEKKIQQQQNQIEQLEKVQLETDDLMMKLQQQNTDLDQTVKLMLDQQLKIPGLGDTVLDVATAAITQIQSQPEEKFAELEVTTVQIQALKQVFTDLCEAKSVAELLKRFQSKVSSKKELSNKKLQTEMTSQQIEVVQHQLEQTRKMLSKQSMQPIEGVPGISAQKERNPPNSRESLRITNNSIIQKLEESDDDLPLKDVDVQTINTTLQNKDAQTE</sequence>
<proteinExistence type="predicted"/>
<feature type="compositionally biased region" description="Polar residues" evidence="2">
    <location>
        <begin position="461"/>
        <end position="471"/>
    </location>
</feature>
<name>A0A146K1T5_9EUKA</name>
<feature type="coiled-coil region" evidence="1">
    <location>
        <begin position="283"/>
        <end position="324"/>
    </location>
</feature>
<reference evidence="3" key="1">
    <citation type="submission" date="2015-07" db="EMBL/GenBank/DDBJ databases">
        <title>Adaptation to a free-living lifestyle via gene acquisitions in the diplomonad Trepomonas sp. PC1.</title>
        <authorList>
            <person name="Xu F."/>
            <person name="Jerlstrom-Hultqvist J."/>
            <person name="Kolisko M."/>
            <person name="Simpson A.G.B."/>
            <person name="Roger A.J."/>
            <person name="Svard S.G."/>
            <person name="Andersson J.O."/>
        </authorList>
    </citation>
    <scope>NUCLEOTIDE SEQUENCE</scope>
    <source>
        <strain evidence="3">PC1</strain>
    </source>
</reference>
<evidence type="ECO:0000256" key="1">
    <source>
        <dbReference type="SAM" id="Coils"/>
    </source>
</evidence>
<gene>
    <name evidence="3" type="ORF">TPC1_30711</name>
</gene>
<evidence type="ECO:0000256" key="2">
    <source>
        <dbReference type="SAM" id="MobiDB-lite"/>
    </source>
</evidence>
<feature type="non-terminal residue" evidence="3">
    <location>
        <position position="1"/>
    </location>
</feature>